<gene>
    <name evidence="2" type="ORF">RRG08_027169</name>
</gene>
<dbReference type="EMBL" id="JAWDGP010000545">
    <property type="protein sequence ID" value="KAK3799663.1"/>
    <property type="molecule type" value="Genomic_DNA"/>
</dbReference>
<evidence type="ECO:0000313" key="3">
    <source>
        <dbReference type="Proteomes" id="UP001283361"/>
    </source>
</evidence>
<reference evidence="2" key="1">
    <citation type="journal article" date="2023" name="G3 (Bethesda)">
        <title>A reference genome for the long-term kleptoplast-retaining sea slug Elysia crispata morphotype clarki.</title>
        <authorList>
            <person name="Eastman K.E."/>
            <person name="Pendleton A.L."/>
            <person name="Shaikh M.A."/>
            <person name="Suttiyut T."/>
            <person name="Ogas R."/>
            <person name="Tomko P."/>
            <person name="Gavelis G."/>
            <person name="Widhalm J.R."/>
            <person name="Wisecaver J.H."/>
        </authorList>
    </citation>
    <scope>NUCLEOTIDE SEQUENCE</scope>
    <source>
        <strain evidence="2">ECLA1</strain>
    </source>
</reference>
<keyword evidence="3" id="KW-1185">Reference proteome</keyword>
<evidence type="ECO:0000256" key="1">
    <source>
        <dbReference type="SAM" id="MobiDB-lite"/>
    </source>
</evidence>
<sequence>MPLTLQQQISHVEEQSFVLPKPLEHPARDTLPRTTESPKQRETRYSLISNNATPLVGKKYQLPSFQLLKSHMNFSSLRAT</sequence>
<accession>A0AAE1EB91</accession>
<dbReference type="Proteomes" id="UP001283361">
    <property type="component" value="Unassembled WGS sequence"/>
</dbReference>
<comment type="caution">
    <text evidence="2">The sequence shown here is derived from an EMBL/GenBank/DDBJ whole genome shotgun (WGS) entry which is preliminary data.</text>
</comment>
<evidence type="ECO:0000313" key="2">
    <source>
        <dbReference type="EMBL" id="KAK3799663.1"/>
    </source>
</evidence>
<name>A0AAE1EB91_9GAST</name>
<proteinExistence type="predicted"/>
<feature type="region of interest" description="Disordered" evidence="1">
    <location>
        <begin position="15"/>
        <end position="44"/>
    </location>
</feature>
<dbReference type="AlphaFoldDB" id="A0AAE1EB91"/>
<organism evidence="2 3">
    <name type="scientific">Elysia crispata</name>
    <name type="common">lettuce slug</name>
    <dbReference type="NCBI Taxonomy" id="231223"/>
    <lineage>
        <taxon>Eukaryota</taxon>
        <taxon>Metazoa</taxon>
        <taxon>Spiralia</taxon>
        <taxon>Lophotrochozoa</taxon>
        <taxon>Mollusca</taxon>
        <taxon>Gastropoda</taxon>
        <taxon>Heterobranchia</taxon>
        <taxon>Euthyneura</taxon>
        <taxon>Panpulmonata</taxon>
        <taxon>Sacoglossa</taxon>
        <taxon>Placobranchoidea</taxon>
        <taxon>Plakobranchidae</taxon>
        <taxon>Elysia</taxon>
    </lineage>
</organism>
<feature type="compositionally biased region" description="Basic and acidic residues" evidence="1">
    <location>
        <begin position="22"/>
        <end position="44"/>
    </location>
</feature>
<protein>
    <submittedName>
        <fullName evidence="2">Uncharacterized protein</fullName>
    </submittedName>
</protein>